<feature type="region of interest" description="Disordered" evidence="1">
    <location>
        <begin position="1"/>
        <end position="20"/>
    </location>
</feature>
<dbReference type="Proteomes" id="UP000887564">
    <property type="component" value="Unplaced"/>
</dbReference>
<keyword evidence="2" id="KW-0812">Transmembrane</keyword>
<evidence type="ECO:0000256" key="2">
    <source>
        <dbReference type="SAM" id="Phobius"/>
    </source>
</evidence>
<dbReference type="WBParaSite" id="PEQ_0001214001-mRNA-1">
    <property type="protein sequence ID" value="PEQ_0001214001-mRNA-1"/>
    <property type="gene ID" value="PEQ_0001214001"/>
</dbReference>
<proteinExistence type="predicted"/>
<keyword evidence="2" id="KW-0472">Membrane</keyword>
<accession>A0A914S049</accession>
<keyword evidence="3" id="KW-1185">Reference proteome</keyword>
<organism evidence="3 4">
    <name type="scientific">Parascaris equorum</name>
    <name type="common">Equine roundworm</name>
    <dbReference type="NCBI Taxonomy" id="6256"/>
    <lineage>
        <taxon>Eukaryota</taxon>
        <taxon>Metazoa</taxon>
        <taxon>Ecdysozoa</taxon>
        <taxon>Nematoda</taxon>
        <taxon>Chromadorea</taxon>
        <taxon>Rhabditida</taxon>
        <taxon>Spirurina</taxon>
        <taxon>Ascaridomorpha</taxon>
        <taxon>Ascaridoidea</taxon>
        <taxon>Ascarididae</taxon>
        <taxon>Parascaris</taxon>
    </lineage>
</organism>
<feature type="transmembrane region" description="Helical" evidence="2">
    <location>
        <begin position="89"/>
        <end position="110"/>
    </location>
</feature>
<evidence type="ECO:0000313" key="4">
    <source>
        <dbReference type="WBParaSite" id="PEQ_0001214001-mRNA-1"/>
    </source>
</evidence>
<sequence>MRIGTVQRSTGEHFSTAHSQSTTRKAMSTVLSVLPRALISSFIAFSSSLMLQDLRDVLLQPVTSRSWFRRFAPDRLYCLLDRDCYSSMAGIHCFNLIYAPISLFSVVTGCNM</sequence>
<name>A0A914S049_PAREQ</name>
<dbReference type="AlphaFoldDB" id="A0A914S049"/>
<evidence type="ECO:0000256" key="1">
    <source>
        <dbReference type="SAM" id="MobiDB-lite"/>
    </source>
</evidence>
<keyword evidence="2" id="KW-1133">Transmembrane helix</keyword>
<feature type="transmembrane region" description="Helical" evidence="2">
    <location>
        <begin position="33"/>
        <end position="51"/>
    </location>
</feature>
<evidence type="ECO:0000313" key="3">
    <source>
        <dbReference type="Proteomes" id="UP000887564"/>
    </source>
</evidence>
<protein>
    <submittedName>
        <fullName evidence="4">Uncharacterized protein</fullName>
    </submittedName>
</protein>
<reference evidence="4" key="1">
    <citation type="submission" date="2022-11" db="UniProtKB">
        <authorList>
            <consortium name="WormBaseParasite"/>
        </authorList>
    </citation>
    <scope>IDENTIFICATION</scope>
</reference>